<dbReference type="Gene3D" id="3.90.190.10">
    <property type="entry name" value="Protein tyrosine phosphatase superfamily"/>
    <property type="match status" value="1"/>
</dbReference>
<dbReference type="SMART" id="SM00194">
    <property type="entry name" value="PTPc"/>
    <property type="match status" value="1"/>
</dbReference>
<evidence type="ECO:0000313" key="4">
    <source>
        <dbReference type="EMBL" id="CAJ0585130.1"/>
    </source>
</evidence>
<reference evidence="4" key="1">
    <citation type="submission" date="2023-06" db="EMBL/GenBank/DDBJ databases">
        <authorList>
            <person name="Delattre M."/>
        </authorList>
    </citation>
    <scope>NUCLEOTIDE SEQUENCE</scope>
    <source>
        <strain evidence="4">AF72</strain>
    </source>
</reference>
<keyword evidence="5" id="KW-1185">Reference proteome</keyword>
<dbReference type="AlphaFoldDB" id="A0AA36DER4"/>
<organism evidence="4 5">
    <name type="scientific">Mesorhabditis spiculigera</name>
    <dbReference type="NCBI Taxonomy" id="96644"/>
    <lineage>
        <taxon>Eukaryota</taxon>
        <taxon>Metazoa</taxon>
        <taxon>Ecdysozoa</taxon>
        <taxon>Nematoda</taxon>
        <taxon>Chromadorea</taxon>
        <taxon>Rhabditida</taxon>
        <taxon>Rhabditina</taxon>
        <taxon>Rhabditomorpha</taxon>
        <taxon>Rhabditoidea</taxon>
        <taxon>Rhabditidae</taxon>
        <taxon>Mesorhabditinae</taxon>
        <taxon>Mesorhabditis</taxon>
    </lineage>
</organism>
<evidence type="ECO:0000313" key="5">
    <source>
        <dbReference type="Proteomes" id="UP001177023"/>
    </source>
</evidence>
<dbReference type="PRINTS" id="PR00700">
    <property type="entry name" value="PRTYPHPHTASE"/>
</dbReference>
<dbReference type="PROSITE" id="PS50056">
    <property type="entry name" value="TYR_PHOSPHATASE_2"/>
    <property type="match status" value="1"/>
</dbReference>
<gene>
    <name evidence="4" type="ORF">MSPICULIGERA_LOCUS23162</name>
</gene>
<feature type="domain" description="Tyrosine-protein phosphatase" evidence="2">
    <location>
        <begin position="40"/>
        <end position="302"/>
    </location>
</feature>
<evidence type="ECO:0000259" key="2">
    <source>
        <dbReference type="PROSITE" id="PS50055"/>
    </source>
</evidence>
<dbReference type="GO" id="GO:0004725">
    <property type="term" value="F:protein tyrosine phosphatase activity"/>
    <property type="evidence" value="ECO:0007669"/>
    <property type="project" value="InterPro"/>
</dbReference>
<dbReference type="Pfam" id="PF00102">
    <property type="entry name" value="Y_phosphatase"/>
    <property type="match status" value="1"/>
</dbReference>
<evidence type="ECO:0008006" key="6">
    <source>
        <dbReference type="Google" id="ProtNLM"/>
    </source>
</evidence>
<evidence type="ECO:0000259" key="3">
    <source>
        <dbReference type="PROSITE" id="PS50056"/>
    </source>
</evidence>
<dbReference type="Proteomes" id="UP001177023">
    <property type="component" value="Unassembled WGS sequence"/>
</dbReference>
<evidence type="ECO:0000256" key="1">
    <source>
        <dbReference type="SAM" id="MobiDB-lite"/>
    </source>
</evidence>
<dbReference type="InterPro" id="IPR029021">
    <property type="entry name" value="Prot-tyrosine_phosphatase-like"/>
</dbReference>
<dbReference type="InterPro" id="IPR003595">
    <property type="entry name" value="Tyr_Pase_cat"/>
</dbReference>
<dbReference type="PROSITE" id="PS00383">
    <property type="entry name" value="TYR_PHOSPHATASE_1"/>
    <property type="match status" value="1"/>
</dbReference>
<dbReference type="InterPro" id="IPR000242">
    <property type="entry name" value="PTP_cat"/>
</dbReference>
<sequence length="336" mass="38204">MSRETTSHKPTDSRAPLSEAQKSAAAAFMGQTLKKGIKTLKVEFARNPRVYNMAKCTVFSRNQKLNRYKDVGCLDHNRVRVAGANPDEYIHANYVGTFLSPKRFICAQGPMDATCGHFWMMVIQEKVESIIMLCEYEELHKPKCARYYPEEKGQEMTFQTPEHGPIILTNELERDFKFRHETPVKIRVCTLKVAGLGSEMTVTHYHWVKWPDRGAPPPDEAPIELLEKVANKHAVPIVVHCSAGIGRTGSIVLLQAIQEKILVQACEQFEVEDLLKECRESRAALVQMGPQYYYVHEVLLNHYYRRLGSAVAGCEKNLKNFTVDYNKALAETTNNK</sequence>
<dbReference type="PROSITE" id="PS50055">
    <property type="entry name" value="TYR_PHOSPHATASE_PTP"/>
    <property type="match status" value="1"/>
</dbReference>
<dbReference type="CDD" id="cd00047">
    <property type="entry name" value="PTPc"/>
    <property type="match status" value="1"/>
</dbReference>
<dbReference type="EMBL" id="CATQJA010002702">
    <property type="protein sequence ID" value="CAJ0585130.1"/>
    <property type="molecule type" value="Genomic_DNA"/>
</dbReference>
<feature type="region of interest" description="Disordered" evidence="1">
    <location>
        <begin position="1"/>
        <end position="20"/>
    </location>
</feature>
<dbReference type="SUPFAM" id="SSF52799">
    <property type="entry name" value="(Phosphotyrosine protein) phosphatases II"/>
    <property type="match status" value="1"/>
</dbReference>
<dbReference type="InterPro" id="IPR000387">
    <property type="entry name" value="Tyr_Pase_dom"/>
</dbReference>
<comment type="caution">
    <text evidence="4">The sequence shown here is derived from an EMBL/GenBank/DDBJ whole genome shotgun (WGS) entry which is preliminary data.</text>
</comment>
<name>A0AA36DER4_9BILA</name>
<feature type="compositionally biased region" description="Basic and acidic residues" evidence="1">
    <location>
        <begin position="1"/>
        <end position="12"/>
    </location>
</feature>
<proteinExistence type="predicted"/>
<dbReference type="InterPro" id="IPR052782">
    <property type="entry name" value="Oocyte-zygote_transition_reg"/>
</dbReference>
<protein>
    <recommendedName>
        <fullName evidence="6">Protein-tyrosine phosphatase</fullName>
    </recommendedName>
</protein>
<dbReference type="PANTHER" id="PTHR46163">
    <property type="entry name" value="TYROSINE-PROTEIN PHOSPHATASE-RELATED"/>
    <property type="match status" value="1"/>
</dbReference>
<feature type="domain" description="Tyrosine specific protein phosphatases" evidence="3">
    <location>
        <begin position="223"/>
        <end position="293"/>
    </location>
</feature>
<dbReference type="PANTHER" id="PTHR46163:SF16">
    <property type="entry name" value="TYROSINE-PROTEIN PHOSPHATASE"/>
    <property type="match status" value="1"/>
</dbReference>
<dbReference type="SMART" id="SM00404">
    <property type="entry name" value="PTPc_motif"/>
    <property type="match status" value="1"/>
</dbReference>
<feature type="non-terminal residue" evidence="4">
    <location>
        <position position="336"/>
    </location>
</feature>
<accession>A0AA36DER4</accession>
<dbReference type="InterPro" id="IPR016130">
    <property type="entry name" value="Tyr_Pase_AS"/>
</dbReference>